<evidence type="ECO:0000313" key="2">
    <source>
        <dbReference type="Proteomes" id="UP000190625"/>
    </source>
</evidence>
<organism evidence="1 2">
    <name type="scientific">Selenihalanaerobacter shriftii</name>
    <dbReference type="NCBI Taxonomy" id="142842"/>
    <lineage>
        <taxon>Bacteria</taxon>
        <taxon>Bacillati</taxon>
        <taxon>Bacillota</taxon>
        <taxon>Clostridia</taxon>
        <taxon>Halanaerobiales</taxon>
        <taxon>Halobacteroidaceae</taxon>
        <taxon>Selenihalanaerobacter</taxon>
    </lineage>
</organism>
<dbReference type="RefSeq" id="WP_078809323.1">
    <property type="nucleotide sequence ID" value="NZ_FUWM01000006.1"/>
</dbReference>
<dbReference type="AlphaFoldDB" id="A0A1T4KLT4"/>
<sequence>MNISSAMQSQITSVRQALGMATLQKAMSQDGPTVSKLIEGMEETTKEIKRAAQPHLGNNIDIRA</sequence>
<proteinExistence type="predicted"/>
<keyword evidence="2" id="KW-1185">Reference proteome</keyword>
<accession>A0A1T4KLT4</accession>
<reference evidence="2" key="1">
    <citation type="submission" date="2017-02" db="EMBL/GenBank/DDBJ databases">
        <authorList>
            <person name="Varghese N."/>
            <person name="Submissions S."/>
        </authorList>
    </citation>
    <scope>NUCLEOTIDE SEQUENCE [LARGE SCALE GENOMIC DNA]</scope>
    <source>
        <strain evidence="2">ATCC BAA-73</strain>
    </source>
</reference>
<protein>
    <submittedName>
        <fullName evidence="1">Putative motility protein</fullName>
    </submittedName>
</protein>
<dbReference type="STRING" id="142842.SAMN02745118_00833"/>
<dbReference type="OrthoDB" id="2112601at2"/>
<gene>
    <name evidence="1" type="ORF">SAMN02745118_00833</name>
</gene>
<evidence type="ECO:0000313" key="1">
    <source>
        <dbReference type="EMBL" id="SJZ43366.1"/>
    </source>
</evidence>
<dbReference type="Proteomes" id="UP000190625">
    <property type="component" value="Unassembled WGS sequence"/>
</dbReference>
<dbReference type="EMBL" id="FUWM01000006">
    <property type="protein sequence ID" value="SJZ43366.1"/>
    <property type="molecule type" value="Genomic_DNA"/>
</dbReference>
<dbReference type="InterPro" id="IPR025906">
    <property type="entry name" value="YjfB_motility"/>
</dbReference>
<dbReference type="Pfam" id="PF14070">
    <property type="entry name" value="YjfB_motility"/>
    <property type="match status" value="1"/>
</dbReference>
<name>A0A1T4KLT4_9FIRM</name>